<protein>
    <submittedName>
        <fullName evidence="1">Uncharacterized protein</fullName>
    </submittedName>
</protein>
<organism evidence="1">
    <name type="scientific">marine sediment metagenome</name>
    <dbReference type="NCBI Taxonomy" id="412755"/>
    <lineage>
        <taxon>unclassified sequences</taxon>
        <taxon>metagenomes</taxon>
        <taxon>ecological metagenomes</taxon>
    </lineage>
</organism>
<accession>X1DGA8</accession>
<proteinExistence type="predicted"/>
<feature type="non-terminal residue" evidence="1">
    <location>
        <position position="1"/>
    </location>
</feature>
<feature type="non-terminal residue" evidence="1">
    <location>
        <position position="292"/>
    </location>
</feature>
<comment type="caution">
    <text evidence="1">The sequence shown here is derived from an EMBL/GenBank/DDBJ whole genome shotgun (WGS) entry which is preliminary data.</text>
</comment>
<dbReference type="AlphaFoldDB" id="X1DGA8"/>
<sequence length="292" mass="33087">TILIMGFFPVALKSIYADNSSFSLTDKLMTATKPTEVSSKIDEYDPSFGSLTGRFFPGNSTGGFLNNTDSDSDYDQLLLNVEVNITQSDEYYVIVIMADYSLSYQHPDGWEENKIEILGFSNPKILSTGIQNVTAIFNCTEMRSMKLAGPYDIISSELIYVPSDDWVDHIDEWDPDKPLFRISMQNIYTFNEPRDTNDLIFHDAVLVNDNLEVNFTFTSFSHADENAEPYYFHLALKNGTGTTVVNYEETIYIDSNTANTITLKIPSEYLNAFEQHIGFLSDFPTLLFQEIA</sequence>
<evidence type="ECO:0000313" key="1">
    <source>
        <dbReference type="EMBL" id="GAH04059.1"/>
    </source>
</evidence>
<reference evidence="1" key="1">
    <citation type="journal article" date="2014" name="Front. Microbiol.">
        <title>High frequency of phylogenetically diverse reductive dehalogenase-homologous genes in deep subseafloor sedimentary metagenomes.</title>
        <authorList>
            <person name="Kawai M."/>
            <person name="Futagami T."/>
            <person name="Toyoda A."/>
            <person name="Takaki Y."/>
            <person name="Nishi S."/>
            <person name="Hori S."/>
            <person name="Arai W."/>
            <person name="Tsubouchi T."/>
            <person name="Morono Y."/>
            <person name="Uchiyama I."/>
            <person name="Ito T."/>
            <person name="Fujiyama A."/>
            <person name="Inagaki F."/>
            <person name="Takami H."/>
        </authorList>
    </citation>
    <scope>NUCLEOTIDE SEQUENCE</scope>
    <source>
        <strain evidence="1">Expedition CK06-06</strain>
    </source>
</reference>
<dbReference type="EMBL" id="BART01020462">
    <property type="protein sequence ID" value="GAH04059.1"/>
    <property type="molecule type" value="Genomic_DNA"/>
</dbReference>
<name>X1DGA8_9ZZZZ</name>
<gene>
    <name evidence="1" type="ORF">S01H4_38014</name>
</gene>